<dbReference type="InterPro" id="IPR036514">
    <property type="entry name" value="SGNH_hydro_sf"/>
</dbReference>
<name>A0A453N8B8_AEGTS</name>
<dbReference type="Gene3D" id="3.40.50.1110">
    <property type="entry name" value="SGNH hydrolase"/>
    <property type="match status" value="1"/>
</dbReference>
<dbReference type="InterPro" id="IPR001087">
    <property type="entry name" value="GDSL"/>
</dbReference>
<evidence type="ECO:0000313" key="4">
    <source>
        <dbReference type="Proteomes" id="UP000015105"/>
    </source>
</evidence>
<comment type="similarity">
    <text evidence="1">Belongs to the 'GDSL' lipolytic enzyme family.</text>
</comment>
<dbReference type="CDD" id="cd01837">
    <property type="entry name" value="SGNH_plant_lipase_like"/>
    <property type="match status" value="1"/>
</dbReference>
<proteinExistence type="inferred from homology"/>
<keyword evidence="4" id="KW-1185">Reference proteome</keyword>
<dbReference type="SUPFAM" id="SSF52266">
    <property type="entry name" value="SGNH hydrolase"/>
    <property type="match status" value="1"/>
</dbReference>
<dbReference type="GO" id="GO:0006629">
    <property type="term" value="P:lipid metabolic process"/>
    <property type="evidence" value="ECO:0007669"/>
    <property type="project" value="InterPro"/>
</dbReference>
<dbReference type="EnsemblPlants" id="AET6Gv20272100.1">
    <property type="protein sequence ID" value="AET6Gv20272100.1"/>
    <property type="gene ID" value="AET6Gv20272100"/>
</dbReference>
<dbReference type="Pfam" id="PF00657">
    <property type="entry name" value="Lipase_GDSL"/>
    <property type="match status" value="1"/>
</dbReference>
<reference evidence="3" key="3">
    <citation type="journal article" date="2017" name="Nature">
        <title>Genome sequence of the progenitor of the wheat D genome Aegilops tauschii.</title>
        <authorList>
            <person name="Luo M.C."/>
            <person name="Gu Y.Q."/>
            <person name="Puiu D."/>
            <person name="Wang H."/>
            <person name="Twardziok S.O."/>
            <person name="Deal K.R."/>
            <person name="Huo N."/>
            <person name="Zhu T."/>
            <person name="Wang L."/>
            <person name="Wang Y."/>
            <person name="McGuire P.E."/>
            <person name="Liu S."/>
            <person name="Long H."/>
            <person name="Ramasamy R.K."/>
            <person name="Rodriguez J.C."/>
            <person name="Van S.L."/>
            <person name="Yuan L."/>
            <person name="Wang Z."/>
            <person name="Xia Z."/>
            <person name="Xiao L."/>
            <person name="Anderson O.D."/>
            <person name="Ouyang S."/>
            <person name="Liang Y."/>
            <person name="Zimin A.V."/>
            <person name="Pertea G."/>
            <person name="Qi P."/>
            <person name="Bennetzen J.L."/>
            <person name="Dai X."/>
            <person name="Dawson M.W."/>
            <person name="Muller H.G."/>
            <person name="Kugler K."/>
            <person name="Rivarola-Duarte L."/>
            <person name="Spannagl M."/>
            <person name="Mayer K.F.X."/>
            <person name="Lu F.H."/>
            <person name="Bevan M.W."/>
            <person name="Leroy P."/>
            <person name="Li P."/>
            <person name="You F.M."/>
            <person name="Sun Q."/>
            <person name="Liu Z."/>
            <person name="Lyons E."/>
            <person name="Wicker T."/>
            <person name="Salzberg S.L."/>
            <person name="Devos K.M."/>
            <person name="Dvorak J."/>
        </authorList>
    </citation>
    <scope>NUCLEOTIDE SEQUENCE [LARGE SCALE GENOMIC DNA]</scope>
    <source>
        <strain evidence="3">cv. AL8/78</strain>
    </source>
</reference>
<dbReference type="InterPro" id="IPR035669">
    <property type="entry name" value="SGNH_plant_lipase-like"/>
</dbReference>
<dbReference type="InterPro" id="IPR008265">
    <property type="entry name" value="Lipase_GDSL_AS"/>
</dbReference>
<dbReference type="GO" id="GO:0016298">
    <property type="term" value="F:lipase activity"/>
    <property type="evidence" value="ECO:0007669"/>
    <property type="project" value="InterPro"/>
</dbReference>
<reference evidence="3" key="4">
    <citation type="submission" date="2019-03" db="UniProtKB">
        <authorList>
            <consortium name="EnsemblPlants"/>
        </authorList>
    </citation>
    <scope>IDENTIFICATION</scope>
</reference>
<sequence>GVRPRWFRLTTLAATHMAVATASGVISSLLVLAGVVVTAQPPPAAGGPPTTPPPAVGPPKAPPLPAGPPKFPAILAFGDSVADTGNNNHLRTFIRANFPPYGKDFPGHKHTGRFSNGKISVDLLASALGVKELLPPYLKKGLSVEELKTGVSFASAGNGFDNATCRTMSALTMERQLQLFQEYKERVGGSVPDKALYFIVTGSNDIVEHFTFADGITEPGYAENMVSRAIAYVQSLADLGAKRIALVGAPPVGCLPSQRMIAGGLRKQCATDRNQLALLFNHRVGQEMARLGVRLPGVTLVNVDIYTILADVIYRPEAFGLTNTHDACCGYIGLAAAVLCNFASPLCKDPSKYLFWDSYHPTERGYQILIDAVVAKYFRFMH</sequence>
<dbReference type="Gramene" id="AET6Gv20272100.1">
    <property type="protein sequence ID" value="AET6Gv20272100.1"/>
    <property type="gene ID" value="AET6Gv20272100"/>
</dbReference>
<dbReference type="PANTHER" id="PTHR45642">
    <property type="entry name" value="GDSL ESTERASE/LIPASE EXL3"/>
    <property type="match status" value="1"/>
</dbReference>
<reference evidence="4" key="2">
    <citation type="journal article" date="2017" name="Nat. Plants">
        <title>The Aegilops tauschii genome reveals multiple impacts of transposons.</title>
        <authorList>
            <person name="Zhao G."/>
            <person name="Zou C."/>
            <person name="Li K."/>
            <person name="Wang K."/>
            <person name="Li T."/>
            <person name="Gao L."/>
            <person name="Zhang X."/>
            <person name="Wang H."/>
            <person name="Yang Z."/>
            <person name="Liu X."/>
            <person name="Jiang W."/>
            <person name="Mao L."/>
            <person name="Kong X."/>
            <person name="Jiao Y."/>
            <person name="Jia J."/>
        </authorList>
    </citation>
    <scope>NUCLEOTIDE SEQUENCE [LARGE SCALE GENOMIC DNA]</scope>
    <source>
        <strain evidence="4">cv. AL8/78</strain>
    </source>
</reference>
<evidence type="ECO:0008006" key="5">
    <source>
        <dbReference type="Google" id="ProtNLM"/>
    </source>
</evidence>
<accession>A0A453N8B8</accession>
<evidence type="ECO:0000256" key="2">
    <source>
        <dbReference type="SAM" id="MobiDB-lite"/>
    </source>
</evidence>
<reference evidence="3" key="5">
    <citation type="journal article" date="2021" name="G3 (Bethesda)">
        <title>Aegilops tauschii genome assembly Aet v5.0 features greater sequence contiguity and improved annotation.</title>
        <authorList>
            <person name="Wang L."/>
            <person name="Zhu T."/>
            <person name="Rodriguez J.C."/>
            <person name="Deal K.R."/>
            <person name="Dubcovsky J."/>
            <person name="McGuire P.E."/>
            <person name="Lux T."/>
            <person name="Spannagl M."/>
            <person name="Mayer K.F.X."/>
            <person name="Baldrich P."/>
            <person name="Meyers B.C."/>
            <person name="Huo N."/>
            <person name="Gu Y.Q."/>
            <person name="Zhou H."/>
            <person name="Devos K.M."/>
            <person name="Bennetzen J.L."/>
            <person name="Unver T."/>
            <person name="Budak H."/>
            <person name="Gulick P.J."/>
            <person name="Galiba G."/>
            <person name="Kalapos B."/>
            <person name="Nelson D.R."/>
            <person name="Li P."/>
            <person name="You F.M."/>
            <person name="Luo M.C."/>
            <person name="Dvorak J."/>
        </authorList>
    </citation>
    <scope>NUCLEOTIDE SEQUENCE [LARGE SCALE GENOMIC DNA]</scope>
    <source>
        <strain evidence="3">cv. AL8/78</strain>
    </source>
</reference>
<dbReference type="InterPro" id="IPR050592">
    <property type="entry name" value="GDSL_lipolytic_enzyme"/>
</dbReference>
<dbReference type="STRING" id="200361.A0A453N8B8"/>
<feature type="region of interest" description="Disordered" evidence="2">
    <location>
        <begin position="43"/>
        <end position="64"/>
    </location>
</feature>
<evidence type="ECO:0000256" key="1">
    <source>
        <dbReference type="ARBA" id="ARBA00008668"/>
    </source>
</evidence>
<dbReference type="PANTHER" id="PTHR45642:SF17">
    <property type="entry name" value="GDSL-LIKE LIPASE_ACYLHYDROLASE FAMILY PROTEIN, EXPRESSED"/>
    <property type="match status" value="1"/>
</dbReference>
<dbReference type="PROSITE" id="PS01098">
    <property type="entry name" value="LIPASE_GDSL_SER"/>
    <property type="match status" value="1"/>
</dbReference>
<dbReference type="Proteomes" id="UP000015105">
    <property type="component" value="Chromosome 6D"/>
</dbReference>
<reference evidence="4" key="1">
    <citation type="journal article" date="2014" name="Science">
        <title>Ancient hybridizations among the ancestral genomes of bread wheat.</title>
        <authorList>
            <consortium name="International Wheat Genome Sequencing Consortium,"/>
            <person name="Marcussen T."/>
            <person name="Sandve S.R."/>
            <person name="Heier L."/>
            <person name="Spannagl M."/>
            <person name="Pfeifer M."/>
            <person name="Jakobsen K.S."/>
            <person name="Wulff B.B."/>
            <person name="Steuernagel B."/>
            <person name="Mayer K.F."/>
            <person name="Olsen O.A."/>
        </authorList>
    </citation>
    <scope>NUCLEOTIDE SEQUENCE [LARGE SCALE GENOMIC DNA]</scope>
    <source>
        <strain evidence="4">cv. AL8/78</strain>
    </source>
</reference>
<dbReference type="AlphaFoldDB" id="A0A453N8B8"/>
<evidence type="ECO:0000313" key="3">
    <source>
        <dbReference type="EnsemblPlants" id="AET6Gv20272100.1"/>
    </source>
</evidence>
<protein>
    <recommendedName>
        <fullName evidence="5">SGNH hydrolase-type esterase domain-containing protein</fullName>
    </recommendedName>
</protein>
<organism evidence="3 4">
    <name type="scientific">Aegilops tauschii subsp. strangulata</name>
    <name type="common">Goatgrass</name>
    <dbReference type="NCBI Taxonomy" id="200361"/>
    <lineage>
        <taxon>Eukaryota</taxon>
        <taxon>Viridiplantae</taxon>
        <taxon>Streptophyta</taxon>
        <taxon>Embryophyta</taxon>
        <taxon>Tracheophyta</taxon>
        <taxon>Spermatophyta</taxon>
        <taxon>Magnoliopsida</taxon>
        <taxon>Liliopsida</taxon>
        <taxon>Poales</taxon>
        <taxon>Poaceae</taxon>
        <taxon>BOP clade</taxon>
        <taxon>Pooideae</taxon>
        <taxon>Triticodae</taxon>
        <taxon>Triticeae</taxon>
        <taxon>Triticinae</taxon>
        <taxon>Aegilops</taxon>
    </lineage>
</organism>